<organism evidence="1 2">
    <name type="scientific">Bacteroides fragilis</name>
    <dbReference type="NCBI Taxonomy" id="817"/>
    <lineage>
        <taxon>Bacteria</taxon>
        <taxon>Pseudomonadati</taxon>
        <taxon>Bacteroidota</taxon>
        <taxon>Bacteroidia</taxon>
        <taxon>Bacteroidales</taxon>
        <taxon>Bacteroidaceae</taxon>
        <taxon>Bacteroides</taxon>
    </lineage>
</organism>
<accession>A0A396C5I8</accession>
<dbReference type="EMBL" id="QRJE01000008">
    <property type="protein sequence ID" value="RHH14323.1"/>
    <property type="molecule type" value="Genomic_DNA"/>
</dbReference>
<dbReference type="SUPFAM" id="SSF56731">
    <property type="entry name" value="DNA primase core"/>
    <property type="match status" value="1"/>
</dbReference>
<evidence type="ECO:0000313" key="2">
    <source>
        <dbReference type="Proteomes" id="UP000266644"/>
    </source>
</evidence>
<dbReference type="Pfam" id="PF13155">
    <property type="entry name" value="Toprim_2"/>
    <property type="match status" value="1"/>
</dbReference>
<dbReference type="CDD" id="cd03364">
    <property type="entry name" value="TOPRIM_DnaG_primases"/>
    <property type="match status" value="1"/>
</dbReference>
<dbReference type="InterPro" id="IPR034151">
    <property type="entry name" value="TOPRIM_DnaG_bac"/>
</dbReference>
<comment type="caution">
    <text evidence="1">The sequence shown here is derived from an EMBL/GenBank/DDBJ whole genome shotgun (WGS) entry which is preliminary data.</text>
</comment>
<protein>
    <recommendedName>
        <fullName evidence="3">Toprim domain-containing protein</fullName>
    </recommendedName>
</protein>
<reference evidence="1 2" key="1">
    <citation type="submission" date="2018-08" db="EMBL/GenBank/DDBJ databases">
        <title>A genome reference for cultivated species of the human gut microbiota.</title>
        <authorList>
            <person name="Zou Y."/>
            <person name="Xue W."/>
            <person name="Luo G."/>
        </authorList>
    </citation>
    <scope>NUCLEOTIDE SEQUENCE [LARGE SCALE GENOMIC DNA]</scope>
    <source>
        <strain evidence="1 2">AM18-6</strain>
    </source>
</reference>
<sequence length="345" mass="40027">MALSKVEKDFLIQEISRELNARPDGAGRNLIAEKCPFCGKERKFGVYIGKETETRKTFMAHCFSCGNSTYTLEQLLESISRTDLIVTRTVDPEARLENLLFPLEEEEPEIDDTLGIVELPDFYRRCFANPYLTARGFKYDDYDYFPVGTTGRLNRKFDFYVIFPILDSGDIVGYVSRHNLSKAEIDRHNALVRRKGGYRIMRFRNSTENEFVKLLYNYDAVIEDETDTVIIVEGIFDVVALTRKLNLYDNTRIAVVATFGKKISRTQIYKLQHKGVRTVVLGYDGDAVEAIKKTANELNTYFDVFIADTEDRDKDWEDLSYREIYHIFSECLKTPLQYKLTKLQE</sequence>
<dbReference type="RefSeq" id="WP_122329969.1">
    <property type="nucleotide sequence ID" value="NZ_JAQDYY010000001.1"/>
</dbReference>
<evidence type="ECO:0000313" key="1">
    <source>
        <dbReference type="EMBL" id="RHH14323.1"/>
    </source>
</evidence>
<name>A0A396C5I8_BACFG</name>
<dbReference type="Proteomes" id="UP000266644">
    <property type="component" value="Unassembled WGS sequence"/>
</dbReference>
<evidence type="ECO:0008006" key="3">
    <source>
        <dbReference type="Google" id="ProtNLM"/>
    </source>
</evidence>
<proteinExistence type="predicted"/>
<dbReference type="AlphaFoldDB" id="A0A396C5I8"/>
<gene>
    <name evidence="1" type="ORF">DW228_05855</name>
</gene>
<dbReference type="Gene3D" id="3.40.1360.10">
    <property type="match status" value="1"/>
</dbReference>